<accession>A0A926S370</accession>
<evidence type="ECO:0000313" key="2">
    <source>
        <dbReference type="EMBL" id="MBD1394617.1"/>
    </source>
</evidence>
<comment type="caution">
    <text evidence="2">The sequence shown here is derived from an EMBL/GenBank/DDBJ whole genome shotgun (WGS) entry which is preliminary data.</text>
</comment>
<name>A0A926S370_9SPHI</name>
<evidence type="ECO:0000313" key="3">
    <source>
        <dbReference type="Proteomes" id="UP000619078"/>
    </source>
</evidence>
<gene>
    <name evidence="2" type="ORF">IDJ76_16010</name>
</gene>
<protein>
    <submittedName>
        <fullName evidence="2">Uncharacterized protein</fullName>
    </submittedName>
</protein>
<dbReference type="RefSeq" id="WP_191164359.1">
    <property type="nucleotide sequence ID" value="NZ_JACWMX010000006.1"/>
</dbReference>
<dbReference type="Proteomes" id="UP000619078">
    <property type="component" value="Unassembled WGS sequence"/>
</dbReference>
<keyword evidence="1" id="KW-0732">Signal</keyword>
<dbReference type="EMBL" id="JACWMX010000006">
    <property type="protein sequence ID" value="MBD1394617.1"/>
    <property type="molecule type" value="Genomic_DNA"/>
</dbReference>
<reference evidence="2" key="1">
    <citation type="submission" date="2020-09" db="EMBL/GenBank/DDBJ databases">
        <title>Novel species of Mucilaginibacter isolated from a glacier on the Tibetan Plateau.</title>
        <authorList>
            <person name="Liu Q."/>
            <person name="Xin Y.-H."/>
        </authorList>
    </citation>
    <scope>NUCLEOTIDE SEQUENCE</scope>
    <source>
        <strain evidence="2">ZB1P21</strain>
    </source>
</reference>
<dbReference type="AlphaFoldDB" id="A0A926S370"/>
<feature type="signal peptide" evidence="1">
    <location>
        <begin position="1"/>
        <end position="19"/>
    </location>
</feature>
<sequence length="119" mass="13195">MKKAILLIALAGTSYSAMAQKKPKADSMDVQKQEFTVDPQKVYQIPLTLNAEAIYAITLSADDWAQVKTSPKLSGEQITRLEQLAIAVRKAITEIQQNAIQKDYEAFEVAKKESSKPPK</sequence>
<organism evidence="2 3">
    <name type="scientific">Mucilaginibacter glaciei</name>
    <dbReference type="NCBI Taxonomy" id="2772109"/>
    <lineage>
        <taxon>Bacteria</taxon>
        <taxon>Pseudomonadati</taxon>
        <taxon>Bacteroidota</taxon>
        <taxon>Sphingobacteriia</taxon>
        <taxon>Sphingobacteriales</taxon>
        <taxon>Sphingobacteriaceae</taxon>
        <taxon>Mucilaginibacter</taxon>
    </lineage>
</organism>
<proteinExistence type="predicted"/>
<feature type="chain" id="PRO_5037588817" evidence="1">
    <location>
        <begin position="20"/>
        <end position="119"/>
    </location>
</feature>
<keyword evidence="3" id="KW-1185">Reference proteome</keyword>
<evidence type="ECO:0000256" key="1">
    <source>
        <dbReference type="SAM" id="SignalP"/>
    </source>
</evidence>